<evidence type="ECO:0000256" key="4">
    <source>
        <dbReference type="ARBA" id="ARBA00023242"/>
    </source>
</evidence>
<sequence length="147" mass="17256">MKTYSTCKVTIGSKAMKIKNPTAELTHEWVAYVKAPKEVVKCVHWRLHESFANNFIITEYPFEIKERGWGEFAIQIKIILHNDDRITTSHFLKLHGEESVVISEIHDEIVFRGPVNPQKPTEEEEEEYKKIDAGINHMLRLFKEIEY</sequence>
<evidence type="ECO:0000313" key="8">
    <source>
        <dbReference type="Proteomes" id="UP000016927"/>
    </source>
</evidence>
<keyword evidence="8" id="KW-1185">Reference proteome</keyword>
<dbReference type="AlphaFoldDB" id="R0MAV5"/>
<keyword evidence="3" id="KW-0804">Transcription</keyword>
<dbReference type="PANTHER" id="PTHR47573">
    <property type="entry name" value="PROTEIN AF-9 HOMOLOG"/>
    <property type="match status" value="1"/>
</dbReference>
<comment type="subcellular location">
    <subcellularLocation>
        <location evidence="5">Nucleus</location>
    </subcellularLocation>
</comment>
<gene>
    <name evidence="7" type="primary">AF9</name>
    <name evidence="7" type="ORF">NBO_1517g0002</name>
</gene>
<evidence type="ECO:0000256" key="1">
    <source>
        <dbReference type="ARBA" id="ARBA00022408"/>
    </source>
</evidence>
<dbReference type="OMA" id="PELTHEW"/>
<dbReference type="CDD" id="cd16887">
    <property type="entry name" value="YEATS"/>
    <property type="match status" value="1"/>
</dbReference>
<dbReference type="PROSITE" id="PS51037">
    <property type="entry name" value="YEATS"/>
    <property type="match status" value="1"/>
</dbReference>
<feature type="domain" description="YEATS" evidence="6">
    <location>
        <begin position="1"/>
        <end position="125"/>
    </location>
</feature>
<dbReference type="Pfam" id="PF03366">
    <property type="entry name" value="YEATS"/>
    <property type="match status" value="1"/>
</dbReference>
<dbReference type="Proteomes" id="UP000016927">
    <property type="component" value="Unassembled WGS sequence"/>
</dbReference>
<dbReference type="GO" id="GO:0006355">
    <property type="term" value="P:regulation of DNA-templated transcription"/>
    <property type="evidence" value="ECO:0007669"/>
    <property type="project" value="InterPro"/>
</dbReference>
<name>R0MAV5_NOSB1</name>
<evidence type="ECO:0000259" key="6">
    <source>
        <dbReference type="PROSITE" id="PS51037"/>
    </source>
</evidence>
<dbReference type="EMBL" id="KB910424">
    <property type="protein sequence ID" value="EOB11175.1"/>
    <property type="molecule type" value="Genomic_DNA"/>
</dbReference>
<evidence type="ECO:0000256" key="2">
    <source>
        <dbReference type="ARBA" id="ARBA00023015"/>
    </source>
</evidence>
<dbReference type="STRING" id="578461.R0MAV5"/>
<dbReference type="HOGENOM" id="CLU_051385_3_1_1"/>
<reference evidence="7 8" key="1">
    <citation type="journal article" date="2013" name="BMC Genomics">
        <title>Comparative genomics of parasitic silkworm microsporidia reveal an association between genome expansion and host adaptation.</title>
        <authorList>
            <person name="Pan G."/>
            <person name="Xu J."/>
            <person name="Li T."/>
            <person name="Xia Q."/>
            <person name="Liu S.L."/>
            <person name="Zhang G."/>
            <person name="Li S."/>
            <person name="Li C."/>
            <person name="Liu H."/>
            <person name="Yang L."/>
            <person name="Liu T."/>
            <person name="Zhang X."/>
            <person name="Wu Z."/>
            <person name="Fan W."/>
            <person name="Dang X."/>
            <person name="Xiang H."/>
            <person name="Tao M."/>
            <person name="Li Y."/>
            <person name="Hu J."/>
            <person name="Li Z."/>
            <person name="Lin L."/>
            <person name="Luo J."/>
            <person name="Geng L."/>
            <person name="Wang L."/>
            <person name="Long M."/>
            <person name="Wan Y."/>
            <person name="He N."/>
            <person name="Zhang Z."/>
            <person name="Lu C."/>
            <person name="Keeling P.J."/>
            <person name="Wang J."/>
            <person name="Xiang Z."/>
            <person name="Zhou Z."/>
        </authorList>
    </citation>
    <scope>NUCLEOTIDE SEQUENCE [LARGE SCALE GENOMIC DNA]</scope>
    <source>
        <strain evidence="8">CQ1 / CVCC 102059</strain>
    </source>
</reference>
<protein>
    <recommendedName>
        <fullName evidence="1">Protein AF-9 homolog</fullName>
    </recommendedName>
</protein>
<dbReference type="GO" id="GO:0005634">
    <property type="term" value="C:nucleus"/>
    <property type="evidence" value="ECO:0007669"/>
    <property type="project" value="UniProtKB-SubCell"/>
</dbReference>
<proteinExistence type="predicted"/>
<keyword evidence="4 5" id="KW-0539">Nucleus</keyword>
<evidence type="ECO:0000313" key="7">
    <source>
        <dbReference type="EMBL" id="EOB11175.1"/>
    </source>
</evidence>
<dbReference type="OrthoDB" id="16041at2759"/>
<dbReference type="VEuPathDB" id="MicrosporidiaDB:NBO_1517g0002"/>
<dbReference type="InterPro" id="IPR038704">
    <property type="entry name" value="YEAST_sf"/>
</dbReference>
<dbReference type="InterPro" id="IPR005033">
    <property type="entry name" value="YEATS"/>
</dbReference>
<keyword evidence="2" id="KW-0805">Transcription regulation</keyword>
<dbReference type="InterPro" id="IPR055129">
    <property type="entry name" value="YEATS_dom"/>
</dbReference>
<organism evidence="7 8">
    <name type="scientific">Nosema bombycis (strain CQ1 / CVCC 102059)</name>
    <name type="common">Microsporidian parasite</name>
    <name type="synonym">Pebrine of silkworm</name>
    <dbReference type="NCBI Taxonomy" id="578461"/>
    <lineage>
        <taxon>Eukaryota</taxon>
        <taxon>Fungi</taxon>
        <taxon>Fungi incertae sedis</taxon>
        <taxon>Microsporidia</taxon>
        <taxon>Nosematidae</taxon>
        <taxon>Nosema</taxon>
    </lineage>
</organism>
<dbReference type="PANTHER" id="PTHR47573:SF1">
    <property type="entry name" value="PROTEIN AF-9 HOMOLOG"/>
    <property type="match status" value="1"/>
</dbReference>
<dbReference type="Gene3D" id="2.60.40.1970">
    <property type="entry name" value="YEATS domain"/>
    <property type="match status" value="1"/>
</dbReference>
<evidence type="ECO:0000256" key="5">
    <source>
        <dbReference type="PROSITE-ProRule" id="PRU00376"/>
    </source>
</evidence>
<accession>R0MAV5</accession>
<dbReference type="GO" id="GO:0000785">
    <property type="term" value="C:chromatin"/>
    <property type="evidence" value="ECO:0007669"/>
    <property type="project" value="UniProtKB-ARBA"/>
</dbReference>
<evidence type="ECO:0000256" key="3">
    <source>
        <dbReference type="ARBA" id="ARBA00023163"/>
    </source>
</evidence>